<keyword evidence="2" id="KW-1185">Reference proteome</keyword>
<accession>A0A484G4R7</accession>
<reference evidence="2" key="2">
    <citation type="journal article" date="2019" name="Mol. Plant Microbe Interact.">
        <title>Genome sequence resources for four phytopathogenic fungi from the Colletotrichum orbiculare species complex.</title>
        <authorList>
            <person name="Gan P."/>
            <person name="Tsushima A."/>
            <person name="Narusaka M."/>
            <person name="Narusaka Y."/>
            <person name="Takano Y."/>
            <person name="Kubo Y."/>
            <person name="Shirasu K."/>
        </authorList>
    </citation>
    <scope>GENOME REANNOTATION</scope>
    <source>
        <strain evidence="2">104-T / ATCC 96160 / CBS 514.97 / LARS 414 / MAFF 240422</strain>
    </source>
</reference>
<organism evidence="1 2">
    <name type="scientific">Colletotrichum orbiculare (strain 104-T / ATCC 96160 / CBS 514.97 / LARS 414 / MAFF 240422)</name>
    <name type="common">Cucumber anthracnose fungus</name>
    <name type="synonym">Colletotrichum lagenarium</name>
    <dbReference type="NCBI Taxonomy" id="1213857"/>
    <lineage>
        <taxon>Eukaryota</taxon>
        <taxon>Fungi</taxon>
        <taxon>Dikarya</taxon>
        <taxon>Ascomycota</taxon>
        <taxon>Pezizomycotina</taxon>
        <taxon>Sordariomycetes</taxon>
        <taxon>Hypocreomycetidae</taxon>
        <taxon>Glomerellales</taxon>
        <taxon>Glomerellaceae</taxon>
        <taxon>Colletotrichum</taxon>
        <taxon>Colletotrichum orbiculare species complex</taxon>
    </lineage>
</organism>
<gene>
    <name evidence="1" type="ORF">Cob_v001710</name>
</gene>
<name>A0A484G4R7_COLOR</name>
<sequence length="81" mass="8981">MVSGAPQSGQLRRILSFQLLQLTSGSSQNCDAIKVLSPFLLVVSILPHPARALRIRRTTKTKRLNDKNVLDLISSLGKWLI</sequence>
<evidence type="ECO:0000313" key="2">
    <source>
        <dbReference type="Proteomes" id="UP000014480"/>
    </source>
</evidence>
<dbReference type="EMBL" id="AMCV02000002">
    <property type="protein sequence ID" value="TDZ25223.1"/>
    <property type="molecule type" value="Genomic_DNA"/>
</dbReference>
<protein>
    <submittedName>
        <fullName evidence="1">Uncharacterized protein</fullName>
    </submittedName>
</protein>
<dbReference type="AlphaFoldDB" id="A0A484G4R7"/>
<comment type="caution">
    <text evidence="1">The sequence shown here is derived from an EMBL/GenBank/DDBJ whole genome shotgun (WGS) entry which is preliminary data.</text>
</comment>
<proteinExistence type="predicted"/>
<evidence type="ECO:0000313" key="1">
    <source>
        <dbReference type="EMBL" id="TDZ25223.1"/>
    </source>
</evidence>
<dbReference type="Proteomes" id="UP000014480">
    <property type="component" value="Unassembled WGS sequence"/>
</dbReference>
<reference evidence="2" key="1">
    <citation type="journal article" date="2013" name="New Phytol.">
        <title>Comparative genomic and transcriptomic analyses reveal the hemibiotrophic stage shift of Colletotrichum fungi.</title>
        <authorList>
            <person name="Gan P."/>
            <person name="Ikeda K."/>
            <person name="Irieda H."/>
            <person name="Narusaka M."/>
            <person name="O'Connell R.J."/>
            <person name="Narusaka Y."/>
            <person name="Takano Y."/>
            <person name="Kubo Y."/>
            <person name="Shirasu K."/>
        </authorList>
    </citation>
    <scope>NUCLEOTIDE SEQUENCE [LARGE SCALE GENOMIC DNA]</scope>
    <source>
        <strain evidence="2">104-T / ATCC 96160 / CBS 514.97 / LARS 414 / MAFF 240422</strain>
    </source>
</reference>